<sequence length="1092" mass="113873">MDVRVNSHRSAGPSGRSPVASCSGVQLQRWEQARHKWDAALRNGALALATGSMSKPAASAAASASASSRRHAPVAPFCRAAASPPAGLEALPPNSCRLPRHPHRHPLPHGSRNRPARAVVAAAASASEAAPCPSPSQDAAASPAGGISSPINEPRSAAPAHSSPPPASLDPPIGVIDLGEGFSLHVAVGHRPGFADPSSEGRSATAAARAVTATHAATGPGTGGTGSGADLVEAGDAATAAAELASASTGASRVGGGRSGEDPTAVEEGQREGGGGAACVYGHAGEGPRRALRHHASTASDPRDAVRIGLATMHNTAAAAEAANQQSISMTATAESGVQTAAPTGALAAQAAAAAAAAFPDIPLETRKQLTRSLLGAMTWRQLRELLATHGPSLDSIHLVTAARRLRALAPQPGRRVAREQALFRTFLTGFMQLCRHHLPDMPPAPLVGVLYSLAALHCPPPPEWMAAWLAAAAARLGAFGPQELANTAYALGQLGYDPGETWLAALCDAAAAHLPPPPPPPPTAAAAADTGFSHGLPSNAADAGVADQAAEYDGGAAAAAAGAAGDGGSAAAAAADPQRFTAQGLSQLLWGLARLGHTPPERCMAAMCEEVLTQLPYFTAAGLSNALWGVTTLSYRPPDPWVARVADSCLRLMPTFNSYDLSISFWALLRLGYAPGGEWLAGFLSASYGQLPSASPEHSARLLWGMARLRLTPPADWLRRWLSLSYVRLLEAGPTSLTTMMWALATLGIRPSRRWVDMLLVAAWEVPLRAFSPGDLTMLMWGLAQCGSLPEEAWMDEFWLVSYKRLPVLSARHLALLLRSCVALGQAPSERWLASHESVTAARMDEQSAEGLSLLSYSYGMLERTPSREWFLALYGAAVRQDFADFDAMSLERLLWGIAKMDPPHDAAPGTVPGWLGAFLRRFADQMYDASYCNLANVLFALALLGVRPGAAWLGAAAARAEELVEEFGQTTATKVLWALPRLAAAPSGVPGSESPSPSGLVSGPIGEGLSRLAASSHEGIGTEGAETEADRELQRGVAVAVARLERLLEARVRRMVLRSRVGGRGWAVKEGTGEGSDSRSRRRQRRQQQD</sequence>
<dbReference type="AlphaFoldDB" id="A0A9W6BAN4"/>
<dbReference type="GO" id="GO:0000963">
    <property type="term" value="P:mitochondrial RNA processing"/>
    <property type="evidence" value="ECO:0007669"/>
    <property type="project" value="TreeGrafter"/>
</dbReference>
<dbReference type="EMBL" id="BRXU01000001">
    <property type="protein sequence ID" value="GLC48310.1"/>
    <property type="molecule type" value="Genomic_DNA"/>
</dbReference>
<evidence type="ECO:0000313" key="2">
    <source>
        <dbReference type="EMBL" id="GLC48310.1"/>
    </source>
</evidence>
<feature type="region of interest" description="Disordered" evidence="1">
    <location>
        <begin position="247"/>
        <end position="302"/>
    </location>
</feature>
<dbReference type="GO" id="GO:0003723">
    <property type="term" value="F:RNA binding"/>
    <property type="evidence" value="ECO:0007669"/>
    <property type="project" value="TreeGrafter"/>
</dbReference>
<dbReference type="GO" id="GO:0009507">
    <property type="term" value="C:chloroplast"/>
    <property type="evidence" value="ECO:0007669"/>
    <property type="project" value="GOC"/>
</dbReference>
<dbReference type="Proteomes" id="UP001165080">
    <property type="component" value="Unassembled WGS sequence"/>
</dbReference>
<feature type="compositionally biased region" description="Basic residues" evidence="1">
    <location>
        <begin position="1082"/>
        <end position="1092"/>
    </location>
</feature>
<gene>
    <name evidence="2" type="primary">PLEST000861</name>
    <name evidence="2" type="ORF">PLESTB_000082300</name>
</gene>
<reference evidence="2 3" key="1">
    <citation type="journal article" date="2023" name="Commun. Biol.">
        <title>Reorganization of the ancestral sex-determining regions during the evolution of trioecy in Pleodorina starrii.</title>
        <authorList>
            <person name="Takahashi K."/>
            <person name="Suzuki S."/>
            <person name="Kawai-Toyooka H."/>
            <person name="Yamamoto K."/>
            <person name="Hamaji T."/>
            <person name="Ootsuki R."/>
            <person name="Yamaguchi H."/>
            <person name="Kawachi M."/>
            <person name="Higashiyama T."/>
            <person name="Nozaki H."/>
        </authorList>
    </citation>
    <scope>NUCLEOTIDE SEQUENCE [LARGE SCALE GENOMIC DNA]</scope>
    <source>
        <strain evidence="2 3">NIES-4479</strain>
    </source>
</reference>
<keyword evidence="3" id="KW-1185">Reference proteome</keyword>
<feature type="compositionally biased region" description="Basic residues" evidence="1">
    <location>
        <begin position="98"/>
        <end position="115"/>
    </location>
</feature>
<feature type="compositionally biased region" description="Low complexity" evidence="1">
    <location>
        <begin position="116"/>
        <end position="161"/>
    </location>
</feature>
<feature type="region of interest" description="Disordered" evidence="1">
    <location>
        <begin position="1"/>
        <end position="21"/>
    </location>
</feature>
<accession>A0A9W6BAN4</accession>
<evidence type="ECO:0000256" key="1">
    <source>
        <dbReference type="SAM" id="MobiDB-lite"/>
    </source>
</evidence>
<evidence type="ECO:0000313" key="3">
    <source>
        <dbReference type="Proteomes" id="UP001165080"/>
    </source>
</evidence>
<dbReference type="GO" id="GO:1901259">
    <property type="term" value="P:chloroplast rRNA processing"/>
    <property type="evidence" value="ECO:0007669"/>
    <property type="project" value="TreeGrafter"/>
</dbReference>
<feature type="region of interest" description="Disordered" evidence="1">
    <location>
        <begin position="91"/>
        <end position="174"/>
    </location>
</feature>
<dbReference type="GO" id="GO:0044528">
    <property type="term" value="P:regulation of mitochondrial mRNA stability"/>
    <property type="evidence" value="ECO:0007669"/>
    <property type="project" value="TreeGrafter"/>
</dbReference>
<dbReference type="InterPro" id="IPR050870">
    <property type="entry name" value="FAST_kinase"/>
</dbReference>
<comment type="caution">
    <text evidence="2">The sequence shown here is derived from an EMBL/GenBank/DDBJ whole genome shotgun (WGS) entry which is preliminary data.</text>
</comment>
<feature type="region of interest" description="Disordered" evidence="1">
    <location>
        <begin position="193"/>
        <end position="230"/>
    </location>
</feature>
<dbReference type="PANTHER" id="PTHR21228">
    <property type="entry name" value="FAST LEU-RICH DOMAIN-CONTAINING"/>
    <property type="match status" value="1"/>
</dbReference>
<protein>
    <recommendedName>
        <fullName evidence="4">Tbc2 translation factor, chloroplastic</fullName>
    </recommendedName>
</protein>
<evidence type="ECO:0008006" key="4">
    <source>
        <dbReference type="Google" id="ProtNLM"/>
    </source>
</evidence>
<feature type="compositionally biased region" description="Low complexity" evidence="1">
    <location>
        <begin position="204"/>
        <end position="219"/>
    </location>
</feature>
<dbReference type="GO" id="GO:0005759">
    <property type="term" value="C:mitochondrial matrix"/>
    <property type="evidence" value="ECO:0007669"/>
    <property type="project" value="TreeGrafter"/>
</dbReference>
<name>A0A9W6BAN4_9CHLO</name>
<dbReference type="GO" id="GO:0035770">
    <property type="term" value="C:ribonucleoprotein granule"/>
    <property type="evidence" value="ECO:0007669"/>
    <property type="project" value="TreeGrafter"/>
</dbReference>
<proteinExistence type="predicted"/>
<organism evidence="2 3">
    <name type="scientific">Pleodorina starrii</name>
    <dbReference type="NCBI Taxonomy" id="330485"/>
    <lineage>
        <taxon>Eukaryota</taxon>
        <taxon>Viridiplantae</taxon>
        <taxon>Chlorophyta</taxon>
        <taxon>core chlorophytes</taxon>
        <taxon>Chlorophyceae</taxon>
        <taxon>CS clade</taxon>
        <taxon>Chlamydomonadales</taxon>
        <taxon>Volvocaceae</taxon>
        <taxon>Pleodorina</taxon>
    </lineage>
</organism>
<feature type="region of interest" description="Disordered" evidence="1">
    <location>
        <begin position="1065"/>
        <end position="1092"/>
    </location>
</feature>
<dbReference type="OrthoDB" id="420182at2759"/>
<dbReference type="PANTHER" id="PTHR21228:SF40">
    <property type="entry name" value="LD45607P"/>
    <property type="match status" value="1"/>
</dbReference>